<dbReference type="OrthoDB" id="7201546at2"/>
<dbReference type="RefSeq" id="WP_053044082.1">
    <property type="nucleotide sequence ID" value="NZ_CP011805.1"/>
</dbReference>
<dbReference type="PROSITE" id="PS51257">
    <property type="entry name" value="PROKAR_LIPOPROTEIN"/>
    <property type="match status" value="1"/>
</dbReference>
<keyword evidence="1" id="KW-0732">Signal</keyword>
<feature type="chain" id="PRO_5005186125" description="Lipoprotein" evidence="1">
    <location>
        <begin position="21"/>
        <end position="246"/>
    </location>
</feature>
<gene>
    <name evidence="2" type="ORF">AM2010_2440</name>
</gene>
<name>A0A0G3XCY0_9SPHN</name>
<organism evidence="2 3">
    <name type="scientific">Pelagerythrobacter marensis</name>
    <dbReference type="NCBI Taxonomy" id="543877"/>
    <lineage>
        <taxon>Bacteria</taxon>
        <taxon>Pseudomonadati</taxon>
        <taxon>Pseudomonadota</taxon>
        <taxon>Alphaproteobacteria</taxon>
        <taxon>Sphingomonadales</taxon>
        <taxon>Erythrobacteraceae</taxon>
        <taxon>Pelagerythrobacter</taxon>
    </lineage>
</organism>
<feature type="signal peptide" evidence="1">
    <location>
        <begin position="1"/>
        <end position="20"/>
    </location>
</feature>
<evidence type="ECO:0000313" key="3">
    <source>
        <dbReference type="Proteomes" id="UP000037643"/>
    </source>
</evidence>
<dbReference type="PATRIC" id="fig|543877.4.peg.2474"/>
<keyword evidence="3" id="KW-1185">Reference proteome</keyword>
<evidence type="ECO:0000256" key="1">
    <source>
        <dbReference type="SAM" id="SignalP"/>
    </source>
</evidence>
<evidence type="ECO:0000313" key="2">
    <source>
        <dbReference type="EMBL" id="AKM08496.1"/>
    </source>
</evidence>
<dbReference type="STRING" id="543877.AM2010_2440"/>
<evidence type="ECO:0008006" key="4">
    <source>
        <dbReference type="Google" id="ProtNLM"/>
    </source>
</evidence>
<accession>A0A0G3XCY0</accession>
<reference evidence="2 3" key="1">
    <citation type="submission" date="2015-06" db="EMBL/GenBank/DDBJ databases">
        <authorList>
            <person name="Kim K.M."/>
        </authorList>
    </citation>
    <scope>NUCLEOTIDE SEQUENCE [LARGE SCALE GENOMIC DNA]</scope>
    <source>
        <strain evidence="2 3">KCTC 22370</strain>
    </source>
</reference>
<dbReference type="Proteomes" id="UP000037643">
    <property type="component" value="Chromosome"/>
</dbReference>
<dbReference type="AlphaFoldDB" id="A0A0G3XCY0"/>
<protein>
    <recommendedName>
        <fullName evidence="4">Lipoprotein</fullName>
    </recommendedName>
</protein>
<sequence precursor="true">MRTFAAALCLALLLAGCAGGPGGSARDRFYRSLKPQANPSAVIATELAFAREAREKGQWTAFRKFAADNAVMFVPEAVEARKWLSRRDDPAQPVQWQPHQLWSSCDGSLSVTRGAWQRPDGTTGYYTTVWERRGRPGDEEEHRWLLDQGDDLAEPLTEPDIIRTQVADCAPDGQPAAFAAAQADRDAGAEAAGLGLADGYGESRDRTLVYRYRVAPDRSRVVSVFLRKGDTMEEVLRSEVAAPAGD</sequence>
<proteinExistence type="predicted"/>
<dbReference type="KEGG" id="amx:AM2010_2440"/>
<dbReference type="EMBL" id="CP011805">
    <property type="protein sequence ID" value="AKM08496.1"/>
    <property type="molecule type" value="Genomic_DNA"/>
</dbReference>